<evidence type="ECO:0000259" key="12">
    <source>
        <dbReference type="Pfam" id="PF00117"/>
    </source>
</evidence>
<dbReference type="SUPFAM" id="SSF52317">
    <property type="entry name" value="Class I glutamine amidotransferase-like"/>
    <property type="match status" value="1"/>
</dbReference>
<dbReference type="Pfam" id="PF00117">
    <property type="entry name" value="GATase"/>
    <property type="match status" value="1"/>
</dbReference>
<dbReference type="GO" id="GO:0004359">
    <property type="term" value="F:glutaminase activity"/>
    <property type="evidence" value="ECO:0007669"/>
    <property type="project" value="UniProtKB-EC"/>
</dbReference>
<feature type="active site" evidence="10 11">
    <location>
        <position position="181"/>
    </location>
</feature>
<keyword evidence="5 10" id="KW-0315">Glutamine amidotransferase</keyword>
<dbReference type="GO" id="GO:0000107">
    <property type="term" value="F:imidazoleglycerol-phosphate synthase activity"/>
    <property type="evidence" value="ECO:0007669"/>
    <property type="project" value="UniProtKB-UniRule"/>
</dbReference>
<dbReference type="PROSITE" id="PS51273">
    <property type="entry name" value="GATASE_TYPE_1"/>
    <property type="match status" value="1"/>
</dbReference>
<accession>A0A427Z9I8</accession>
<evidence type="ECO:0000256" key="8">
    <source>
        <dbReference type="ARBA" id="ARBA00047838"/>
    </source>
</evidence>
<dbReference type="EC" id="4.3.2.10" evidence="10"/>
<comment type="subunit">
    <text evidence="2 10">Heterodimer of HisH and HisF.</text>
</comment>
<keyword evidence="13" id="KW-0808">Transferase</keyword>
<proteinExistence type="inferred from homology"/>
<evidence type="ECO:0000256" key="6">
    <source>
        <dbReference type="ARBA" id="ARBA00023102"/>
    </source>
</evidence>
<evidence type="ECO:0000313" key="14">
    <source>
        <dbReference type="Proteomes" id="UP000269317"/>
    </source>
</evidence>
<dbReference type="PROSITE" id="PS51274">
    <property type="entry name" value="GATASE_COBBQ"/>
    <property type="match status" value="1"/>
</dbReference>
<evidence type="ECO:0000256" key="9">
    <source>
        <dbReference type="ARBA" id="ARBA00049534"/>
    </source>
</evidence>
<feature type="domain" description="Glutamine amidotransferase" evidence="12">
    <location>
        <begin position="4"/>
        <end position="187"/>
    </location>
</feature>
<evidence type="ECO:0000256" key="11">
    <source>
        <dbReference type="PIRSR" id="PIRSR000495-1"/>
    </source>
</evidence>
<dbReference type="CDD" id="cd01748">
    <property type="entry name" value="GATase1_IGP_Synthase"/>
    <property type="match status" value="1"/>
</dbReference>
<name>A0A427Z9I8_STRSA</name>
<dbReference type="EMBL" id="RJML01000003">
    <property type="protein sequence ID" value="RSI10833.1"/>
    <property type="molecule type" value="Genomic_DNA"/>
</dbReference>
<dbReference type="HAMAP" id="MF_00278">
    <property type="entry name" value="HisH"/>
    <property type="match status" value="1"/>
</dbReference>
<dbReference type="PANTHER" id="PTHR42701:SF1">
    <property type="entry name" value="IMIDAZOLE GLYCEROL PHOSPHATE SYNTHASE SUBUNIT HISH"/>
    <property type="match status" value="1"/>
</dbReference>
<evidence type="ECO:0000256" key="2">
    <source>
        <dbReference type="ARBA" id="ARBA00011152"/>
    </source>
</evidence>
<dbReference type="UniPathway" id="UPA00031">
    <property type="reaction ID" value="UER00010"/>
</dbReference>
<evidence type="ECO:0000256" key="5">
    <source>
        <dbReference type="ARBA" id="ARBA00022962"/>
    </source>
</evidence>
<keyword evidence="10" id="KW-0963">Cytoplasm</keyword>
<keyword evidence="3 10" id="KW-0028">Amino-acid biosynthesis</keyword>
<dbReference type="InterPro" id="IPR017926">
    <property type="entry name" value="GATASE"/>
</dbReference>
<comment type="catalytic activity">
    <reaction evidence="8 10">
        <text>5-[(5-phospho-1-deoxy-D-ribulos-1-ylimino)methylamino]-1-(5-phospho-beta-D-ribosyl)imidazole-4-carboxamide + L-glutamine = D-erythro-1-(imidazol-4-yl)glycerol 3-phosphate + 5-amino-1-(5-phospho-beta-D-ribosyl)imidazole-4-carboxamide + L-glutamate + H(+)</text>
        <dbReference type="Rhea" id="RHEA:24793"/>
        <dbReference type="ChEBI" id="CHEBI:15378"/>
        <dbReference type="ChEBI" id="CHEBI:29985"/>
        <dbReference type="ChEBI" id="CHEBI:58278"/>
        <dbReference type="ChEBI" id="CHEBI:58359"/>
        <dbReference type="ChEBI" id="CHEBI:58475"/>
        <dbReference type="ChEBI" id="CHEBI:58525"/>
        <dbReference type="EC" id="4.3.2.10"/>
    </reaction>
</comment>
<dbReference type="AlphaFoldDB" id="A0A427Z9I8"/>
<comment type="pathway">
    <text evidence="1 10">Amino-acid biosynthesis; L-histidine biosynthesis; L-histidine from 5-phospho-alpha-D-ribose 1-diphosphate: step 5/9.</text>
</comment>
<comment type="catalytic activity">
    <reaction evidence="9 10">
        <text>L-glutamine + H2O = L-glutamate + NH4(+)</text>
        <dbReference type="Rhea" id="RHEA:15889"/>
        <dbReference type="ChEBI" id="CHEBI:15377"/>
        <dbReference type="ChEBI" id="CHEBI:28938"/>
        <dbReference type="ChEBI" id="CHEBI:29985"/>
        <dbReference type="ChEBI" id="CHEBI:58359"/>
        <dbReference type="EC" id="3.5.1.2"/>
    </reaction>
</comment>
<dbReference type="Proteomes" id="UP000269317">
    <property type="component" value="Unassembled WGS sequence"/>
</dbReference>
<dbReference type="GO" id="GO:0000105">
    <property type="term" value="P:L-histidine biosynthetic process"/>
    <property type="evidence" value="ECO:0007669"/>
    <property type="project" value="UniProtKB-UniRule"/>
</dbReference>
<dbReference type="GO" id="GO:0005737">
    <property type="term" value="C:cytoplasm"/>
    <property type="evidence" value="ECO:0007669"/>
    <property type="project" value="UniProtKB-SubCell"/>
</dbReference>
<dbReference type="EC" id="3.5.1.2" evidence="10"/>
<dbReference type="NCBIfam" id="TIGR01855">
    <property type="entry name" value="IMP_synth_hisH"/>
    <property type="match status" value="1"/>
</dbReference>
<keyword evidence="7 10" id="KW-0456">Lyase</keyword>
<comment type="caution">
    <text evidence="13">The sequence shown here is derived from an EMBL/GenBank/DDBJ whole genome shotgun (WGS) entry which is preliminary data.</text>
</comment>
<dbReference type="InterPro" id="IPR029062">
    <property type="entry name" value="Class_I_gatase-like"/>
</dbReference>
<feature type="active site" description="Nucleophile" evidence="10 11">
    <location>
        <position position="79"/>
    </location>
</feature>
<keyword evidence="4 10" id="KW-0378">Hydrolase</keyword>
<evidence type="ECO:0000256" key="1">
    <source>
        <dbReference type="ARBA" id="ARBA00005091"/>
    </source>
</evidence>
<dbReference type="RefSeq" id="WP_125340831.1">
    <property type="nucleotide sequence ID" value="NZ_CP076614.1"/>
</dbReference>
<sequence>MMIVIDYDAGNTANVLRALAQVGVEARLSANPQEILASDGLILPGVGAFPTAMQELEKRGLVSVIQEAVADGKPLLGICLGMQLLLESGLENGQNSGLGLIPGVCRRIPDQAGLPVPHMGWNDLQIQQSSALTAGLEGQSVYFVHSYYTDVPKEYLDVTADYGLPIPAMIHRGSVFGCQFHPEKSGAVGLGILEKFKEYVYENTARYRYQRRPGRPPF</sequence>
<dbReference type="Gene3D" id="3.40.50.880">
    <property type="match status" value="1"/>
</dbReference>
<dbReference type="PANTHER" id="PTHR42701">
    <property type="entry name" value="IMIDAZOLE GLYCEROL PHOSPHATE SYNTHASE SUBUNIT HISH"/>
    <property type="match status" value="1"/>
</dbReference>
<feature type="active site" evidence="10 11">
    <location>
        <position position="183"/>
    </location>
</feature>
<gene>
    <name evidence="13" type="primary">hisH1</name>
    <name evidence="10" type="synonym">hisH</name>
    <name evidence="13" type="ORF">D8887_03705</name>
</gene>
<comment type="subcellular location">
    <subcellularLocation>
        <location evidence="10">Cytoplasm</location>
    </subcellularLocation>
</comment>
<evidence type="ECO:0000256" key="4">
    <source>
        <dbReference type="ARBA" id="ARBA00022801"/>
    </source>
</evidence>
<evidence type="ECO:0000256" key="3">
    <source>
        <dbReference type="ARBA" id="ARBA00022605"/>
    </source>
</evidence>
<dbReference type="InterPro" id="IPR010139">
    <property type="entry name" value="Imidazole-glycPsynth_HisH"/>
</dbReference>
<protein>
    <recommendedName>
        <fullName evidence="10">Imidazole glycerol phosphate synthase subunit HisH</fullName>
        <ecNumber evidence="10">4.3.2.10</ecNumber>
    </recommendedName>
    <alternativeName>
        <fullName evidence="10">IGP synthase glutaminase subunit</fullName>
        <ecNumber evidence="10">3.5.1.2</ecNumber>
    </alternativeName>
    <alternativeName>
        <fullName evidence="10">IGP synthase subunit HisH</fullName>
    </alternativeName>
    <alternativeName>
        <fullName evidence="10">ImGP synthase subunit HisH</fullName>
        <shortName evidence="10">IGPS subunit HisH</shortName>
    </alternativeName>
</protein>
<organism evidence="13 14">
    <name type="scientific">Streptococcus sanguinis</name>
    <dbReference type="NCBI Taxonomy" id="1305"/>
    <lineage>
        <taxon>Bacteria</taxon>
        <taxon>Bacillati</taxon>
        <taxon>Bacillota</taxon>
        <taxon>Bacilli</taxon>
        <taxon>Lactobacillales</taxon>
        <taxon>Streptococcaceae</taxon>
        <taxon>Streptococcus</taxon>
    </lineage>
</organism>
<keyword evidence="6 10" id="KW-0368">Histidine biosynthesis</keyword>
<evidence type="ECO:0000313" key="13">
    <source>
        <dbReference type="EMBL" id="RSI10833.1"/>
    </source>
</evidence>
<dbReference type="GO" id="GO:0016829">
    <property type="term" value="F:lyase activity"/>
    <property type="evidence" value="ECO:0007669"/>
    <property type="project" value="UniProtKB-KW"/>
</dbReference>
<keyword evidence="13" id="KW-0328">Glycosyltransferase</keyword>
<evidence type="ECO:0000256" key="7">
    <source>
        <dbReference type="ARBA" id="ARBA00023239"/>
    </source>
</evidence>
<reference evidence="13 14" key="1">
    <citation type="submission" date="2018-11" db="EMBL/GenBank/DDBJ databases">
        <title>Species Designations Belie Phenotypic and Genotypic Heterogeneity in Oral Streptococci.</title>
        <authorList>
            <person name="Velsko I."/>
        </authorList>
    </citation>
    <scope>NUCLEOTIDE SEQUENCE [LARGE SCALE GENOMIC DNA]</scope>
    <source>
        <strain evidence="13 14">KLC03</strain>
    </source>
</reference>
<comment type="function">
    <text evidence="10">IGPS catalyzes the conversion of PRFAR and glutamine to IGP, AICAR and glutamate. The HisH subunit catalyzes the hydrolysis of glutamine to glutamate and ammonia as part of the synthesis of IGP and AICAR. The resulting ammonia molecule is channeled to the active site of HisF.</text>
</comment>
<evidence type="ECO:0000256" key="10">
    <source>
        <dbReference type="HAMAP-Rule" id="MF_00278"/>
    </source>
</evidence>
<dbReference type="PIRSF" id="PIRSF000495">
    <property type="entry name" value="Amidotransf_hisH"/>
    <property type="match status" value="1"/>
</dbReference>